<proteinExistence type="predicted"/>
<dbReference type="Proteomes" id="UP001157006">
    <property type="component" value="Chromosome 6"/>
</dbReference>
<gene>
    <name evidence="1" type="ORF">VFH_VI109720</name>
</gene>
<evidence type="ECO:0000313" key="2">
    <source>
        <dbReference type="Proteomes" id="UP001157006"/>
    </source>
</evidence>
<dbReference type="EMBL" id="OX451741">
    <property type="protein sequence ID" value="CAI8618154.1"/>
    <property type="molecule type" value="Genomic_DNA"/>
</dbReference>
<dbReference type="AlphaFoldDB" id="A0AAV1B657"/>
<name>A0AAV1B657_VICFA</name>
<keyword evidence="2" id="KW-1185">Reference proteome</keyword>
<organism evidence="1 2">
    <name type="scientific">Vicia faba</name>
    <name type="common">Broad bean</name>
    <name type="synonym">Faba vulgaris</name>
    <dbReference type="NCBI Taxonomy" id="3906"/>
    <lineage>
        <taxon>Eukaryota</taxon>
        <taxon>Viridiplantae</taxon>
        <taxon>Streptophyta</taxon>
        <taxon>Embryophyta</taxon>
        <taxon>Tracheophyta</taxon>
        <taxon>Spermatophyta</taxon>
        <taxon>Magnoliopsida</taxon>
        <taxon>eudicotyledons</taxon>
        <taxon>Gunneridae</taxon>
        <taxon>Pentapetalae</taxon>
        <taxon>rosids</taxon>
        <taxon>fabids</taxon>
        <taxon>Fabales</taxon>
        <taxon>Fabaceae</taxon>
        <taxon>Papilionoideae</taxon>
        <taxon>50 kb inversion clade</taxon>
        <taxon>NPAAA clade</taxon>
        <taxon>Hologalegina</taxon>
        <taxon>IRL clade</taxon>
        <taxon>Fabeae</taxon>
        <taxon>Vicia</taxon>
    </lineage>
</organism>
<sequence length="85" mass="8950">MVDLVSQSEEYSKELDVAVRAVPMACYKDFSASVAVAGWSVKAIVSCILSVYLGGENISILAEGDDVQTLSNTNAVDASWSSSSL</sequence>
<reference evidence="1 2" key="1">
    <citation type="submission" date="2023-01" db="EMBL/GenBank/DDBJ databases">
        <authorList>
            <person name="Kreplak J."/>
        </authorList>
    </citation>
    <scope>NUCLEOTIDE SEQUENCE [LARGE SCALE GENOMIC DNA]</scope>
</reference>
<protein>
    <submittedName>
        <fullName evidence="1">Uncharacterized protein</fullName>
    </submittedName>
</protein>
<evidence type="ECO:0000313" key="1">
    <source>
        <dbReference type="EMBL" id="CAI8618154.1"/>
    </source>
</evidence>
<accession>A0AAV1B657</accession>